<dbReference type="Proteomes" id="UP000011518">
    <property type="component" value="Unassembled WGS sequence"/>
</dbReference>
<evidence type="ECO:0000256" key="1">
    <source>
        <dbReference type="SAM" id="MobiDB-lite"/>
    </source>
</evidence>
<protein>
    <submittedName>
        <fullName evidence="2">Uncharacterized protein</fullName>
    </submittedName>
</protein>
<dbReference type="EMBL" id="KB320881">
    <property type="protein sequence ID" value="ELW61355.1"/>
    <property type="molecule type" value="Genomic_DNA"/>
</dbReference>
<organism evidence="2 3">
    <name type="scientific">Tupaia chinensis</name>
    <name type="common">Chinese tree shrew</name>
    <name type="synonym">Tupaia belangeri chinensis</name>
    <dbReference type="NCBI Taxonomy" id="246437"/>
    <lineage>
        <taxon>Eukaryota</taxon>
        <taxon>Metazoa</taxon>
        <taxon>Chordata</taxon>
        <taxon>Craniata</taxon>
        <taxon>Vertebrata</taxon>
        <taxon>Euteleostomi</taxon>
        <taxon>Mammalia</taxon>
        <taxon>Eutheria</taxon>
        <taxon>Euarchontoglires</taxon>
        <taxon>Scandentia</taxon>
        <taxon>Tupaiidae</taxon>
        <taxon>Tupaia</taxon>
    </lineage>
</organism>
<accession>L9KEQ7</accession>
<evidence type="ECO:0000313" key="3">
    <source>
        <dbReference type="Proteomes" id="UP000011518"/>
    </source>
</evidence>
<proteinExistence type="predicted"/>
<reference evidence="3" key="2">
    <citation type="journal article" date="2013" name="Nat. Commun.">
        <title>Genome of the Chinese tree shrew.</title>
        <authorList>
            <person name="Fan Y."/>
            <person name="Huang Z.Y."/>
            <person name="Cao C.C."/>
            <person name="Chen C.S."/>
            <person name="Chen Y.X."/>
            <person name="Fan D.D."/>
            <person name="He J."/>
            <person name="Hou H.L."/>
            <person name="Hu L."/>
            <person name="Hu X.T."/>
            <person name="Jiang X.T."/>
            <person name="Lai R."/>
            <person name="Lang Y.S."/>
            <person name="Liang B."/>
            <person name="Liao S.G."/>
            <person name="Mu D."/>
            <person name="Ma Y.Y."/>
            <person name="Niu Y.Y."/>
            <person name="Sun X.Q."/>
            <person name="Xia J.Q."/>
            <person name="Xiao J."/>
            <person name="Xiong Z.Q."/>
            <person name="Xu L."/>
            <person name="Yang L."/>
            <person name="Zhang Y."/>
            <person name="Zhao W."/>
            <person name="Zhao X.D."/>
            <person name="Zheng Y.T."/>
            <person name="Zhou J.M."/>
            <person name="Zhu Y.B."/>
            <person name="Zhang G.J."/>
            <person name="Wang J."/>
            <person name="Yao Y.G."/>
        </authorList>
    </citation>
    <scope>NUCLEOTIDE SEQUENCE [LARGE SCALE GENOMIC DNA]</scope>
</reference>
<sequence>MHLCPHSRGFSLTWASDLQKMPLFKAATKYAVGPRSRESHLVFQASGRRGGFSGAGPHWTEDTAGTGSPAARQLPKYVDSSVDGCSRRVPRAHTKENMKCFLDDTVSDRSPAFLWEGSEEGVAAVWGGGAGAPLQHAQFCLEESAQPVLASAVC</sequence>
<evidence type="ECO:0000313" key="2">
    <source>
        <dbReference type="EMBL" id="ELW61355.1"/>
    </source>
</evidence>
<name>L9KEQ7_TUPCH</name>
<dbReference type="InParanoid" id="L9KEQ7"/>
<dbReference type="AlphaFoldDB" id="L9KEQ7"/>
<feature type="region of interest" description="Disordered" evidence="1">
    <location>
        <begin position="48"/>
        <end position="71"/>
    </location>
</feature>
<gene>
    <name evidence="2" type="ORF">TREES_T100021535</name>
</gene>
<keyword evidence="3" id="KW-1185">Reference proteome</keyword>
<reference evidence="3" key="1">
    <citation type="submission" date="2012-07" db="EMBL/GenBank/DDBJ databases">
        <title>Genome of the Chinese tree shrew, a rising model animal genetically related to primates.</title>
        <authorList>
            <person name="Zhang G."/>
            <person name="Fan Y."/>
            <person name="Yao Y."/>
            <person name="Huang Z."/>
        </authorList>
    </citation>
    <scope>NUCLEOTIDE SEQUENCE [LARGE SCALE GENOMIC DNA]</scope>
</reference>